<dbReference type="SUPFAM" id="SSF100950">
    <property type="entry name" value="NagB/RpiA/CoA transferase-like"/>
    <property type="match status" value="1"/>
</dbReference>
<accession>A0A645HV95</accession>
<organism evidence="1">
    <name type="scientific">bioreactor metagenome</name>
    <dbReference type="NCBI Taxonomy" id="1076179"/>
    <lineage>
        <taxon>unclassified sequences</taxon>
        <taxon>metagenomes</taxon>
        <taxon>ecological metagenomes</taxon>
    </lineage>
</organism>
<sequence length="64" mass="7330">MYITERAVFELRAEGLVLTEIAPGMDLEKDVLAQMNFKPVIADDLKTMDGRIFRNEIMGLKKDQ</sequence>
<name>A0A645HV95_9ZZZZ</name>
<reference evidence="1" key="1">
    <citation type="submission" date="2019-08" db="EMBL/GenBank/DDBJ databases">
        <authorList>
            <person name="Kucharzyk K."/>
            <person name="Murdoch R.W."/>
            <person name="Higgins S."/>
            <person name="Loffler F."/>
        </authorList>
    </citation>
    <scope>NUCLEOTIDE SEQUENCE</scope>
</reference>
<keyword evidence="1" id="KW-0808">Transferase</keyword>
<dbReference type="PANTHER" id="PTHR43293">
    <property type="entry name" value="ACETATE COA-TRANSFERASE YDIF"/>
    <property type="match status" value="1"/>
</dbReference>
<dbReference type="InterPro" id="IPR037171">
    <property type="entry name" value="NagB/RpiA_transferase-like"/>
</dbReference>
<dbReference type="EMBL" id="VSSQ01100274">
    <property type="protein sequence ID" value="MPN42496.1"/>
    <property type="molecule type" value="Genomic_DNA"/>
</dbReference>
<proteinExistence type="predicted"/>
<gene>
    <name evidence="1" type="primary">ydiF_8</name>
    <name evidence="1" type="ORF">SDC9_190053</name>
</gene>
<dbReference type="PANTHER" id="PTHR43293:SF1">
    <property type="entry name" value="ACETATE COA-TRANSFERASE YDIF"/>
    <property type="match status" value="1"/>
</dbReference>
<protein>
    <submittedName>
        <fullName evidence="1">Acetate CoA-transferase YdiF</fullName>
        <ecNumber evidence="1">2.8.3.8</ecNumber>
    </submittedName>
</protein>
<dbReference type="EC" id="2.8.3.8" evidence="1"/>
<dbReference type="Gene3D" id="3.40.1080.10">
    <property type="entry name" value="Glutaconate Coenzyme A-transferase"/>
    <property type="match status" value="1"/>
</dbReference>
<dbReference type="GO" id="GO:0008775">
    <property type="term" value="F:acetate CoA-transferase activity"/>
    <property type="evidence" value="ECO:0007669"/>
    <property type="project" value="UniProtKB-EC"/>
</dbReference>
<dbReference type="AlphaFoldDB" id="A0A645HV95"/>
<comment type="caution">
    <text evidence="1">The sequence shown here is derived from an EMBL/GenBank/DDBJ whole genome shotgun (WGS) entry which is preliminary data.</text>
</comment>
<evidence type="ECO:0000313" key="1">
    <source>
        <dbReference type="EMBL" id="MPN42496.1"/>
    </source>
</evidence>